<protein>
    <submittedName>
        <fullName evidence="5">Corrinoid protein</fullName>
    </submittedName>
</protein>
<dbReference type="CDD" id="cd02070">
    <property type="entry name" value="corrinoid_protein_B12-BD"/>
    <property type="match status" value="1"/>
</dbReference>
<evidence type="ECO:0000256" key="1">
    <source>
        <dbReference type="ARBA" id="ARBA00022723"/>
    </source>
</evidence>
<dbReference type="Gene3D" id="3.40.50.280">
    <property type="entry name" value="Cobalamin-binding domain"/>
    <property type="match status" value="1"/>
</dbReference>
<dbReference type="PANTHER" id="PTHR45833">
    <property type="entry name" value="METHIONINE SYNTHASE"/>
    <property type="match status" value="1"/>
</dbReference>
<dbReference type="InterPro" id="IPR036724">
    <property type="entry name" value="Cobalamin-bd_sf"/>
</dbReference>
<dbReference type="InterPro" id="IPR036594">
    <property type="entry name" value="Meth_synthase_dom"/>
</dbReference>
<dbReference type="Pfam" id="PF02310">
    <property type="entry name" value="B12-binding"/>
    <property type="match status" value="1"/>
</dbReference>
<dbReference type="InterPro" id="IPR003759">
    <property type="entry name" value="Cbl-bd_cap"/>
</dbReference>
<dbReference type="SUPFAM" id="SSF47644">
    <property type="entry name" value="Methionine synthase domain"/>
    <property type="match status" value="1"/>
</dbReference>
<feature type="domain" description="B12-binding" evidence="3">
    <location>
        <begin position="88"/>
        <end position="210"/>
    </location>
</feature>
<dbReference type="EMBL" id="JBBMFK010000036">
    <property type="protein sequence ID" value="MEQ2444903.1"/>
    <property type="molecule type" value="Genomic_DNA"/>
</dbReference>
<dbReference type="InterPro" id="IPR050554">
    <property type="entry name" value="Met_Synthase/Corrinoid"/>
</dbReference>
<reference evidence="5 6" key="1">
    <citation type="submission" date="2024-03" db="EMBL/GenBank/DDBJ databases">
        <title>Human intestinal bacterial collection.</title>
        <authorList>
            <person name="Pauvert C."/>
            <person name="Hitch T.C.A."/>
            <person name="Clavel T."/>
        </authorList>
    </citation>
    <scope>NUCLEOTIDE SEQUENCE [LARGE SCALE GENOMIC DNA]</scope>
    <source>
        <strain evidence="5 6">CLA-AP-H29</strain>
    </source>
</reference>
<evidence type="ECO:0000256" key="2">
    <source>
        <dbReference type="ARBA" id="ARBA00023285"/>
    </source>
</evidence>
<keyword evidence="2" id="KW-0170">Cobalt</keyword>
<name>A0ABV1EC53_9FIRM</name>
<keyword evidence="6" id="KW-1185">Reference proteome</keyword>
<evidence type="ECO:0000259" key="4">
    <source>
        <dbReference type="PROSITE" id="PS51337"/>
    </source>
</evidence>
<dbReference type="Proteomes" id="UP001464378">
    <property type="component" value="Unassembled WGS sequence"/>
</dbReference>
<evidence type="ECO:0000313" key="5">
    <source>
        <dbReference type="EMBL" id="MEQ2444903.1"/>
    </source>
</evidence>
<feature type="domain" description="B12-binding N-terminal" evidence="4">
    <location>
        <begin position="1"/>
        <end position="88"/>
    </location>
</feature>
<dbReference type="Pfam" id="PF02607">
    <property type="entry name" value="B12-binding_2"/>
    <property type="match status" value="1"/>
</dbReference>
<dbReference type="InterPro" id="IPR006158">
    <property type="entry name" value="Cobalamin-bd"/>
</dbReference>
<evidence type="ECO:0000313" key="6">
    <source>
        <dbReference type="Proteomes" id="UP001464378"/>
    </source>
</evidence>
<dbReference type="Gene3D" id="1.10.1240.10">
    <property type="entry name" value="Methionine synthase domain"/>
    <property type="match status" value="1"/>
</dbReference>
<keyword evidence="1" id="KW-0479">Metal-binding</keyword>
<sequence>MSVLSEISGAMQRGKAKLVRELVARGLEEGRSAGELLEGGLMAGMDAVGACFQRNEIFVPEVLIAARAMNAGMELLRPEFSGRGPQMPGRVCIGTVKGDLHDIGKNLVRMMMESKGLQVVDLGVDVEAETFVRAAVEQDCGIIACSALLTTTMPVMGEVVRLAREAGIRGRVKIMVGGAPVTGQFCQSIGADCYTADAVSAAEAAAGMLA</sequence>
<dbReference type="PROSITE" id="PS51337">
    <property type="entry name" value="B12_BINDING_NTER"/>
    <property type="match status" value="1"/>
</dbReference>
<dbReference type="SMART" id="SM01018">
    <property type="entry name" value="B12-binding_2"/>
    <property type="match status" value="1"/>
</dbReference>
<comment type="caution">
    <text evidence="5">The sequence shown here is derived from an EMBL/GenBank/DDBJ whole genome shotgun (WGS) entry which is preliminary data.</text>
</comment>
<dbReference type="PANTHER" id="PTHR45833:SF1">
    <property type="entry name" value="METHIONINE SYNTHASE"/>
    <property type="match status" value="1"/>
</dbReference>
<proteinExistence type="predicted"/>
<accession>A0ABV1EC53</accession>
<dbReference type="SUPFAM" id="SSF52242">
    <property type="entry name" value="Cobalamin (vitamin B12)-binding domain"/>
    <property type="match status" value="1"/>
</dbReference>
<organism evidence="5 6">
    <name type="scientific">Pseudoflavonifractor intestinihominis</name>
    <dbReference type="NCBI Taxonomy" id="3133171"/>
    <lineage>
        <taxon>Bacteria</taxon>
        <taxon>Bacillati</taxon>
        <taxon>Bacillota</taxon>
        <taxon>Clostridia</taxon>
        <taxon>Eubacteriales</taxon>
        <taxon>Oscillospiraceae</taxon>
        <taxon>Pseudoflavonifractor</taxon>
    </lineage>
</organism>
<gene>
    <name evidence="5" type="ORF">WMO64_15725</name>
</gene>
<dbReference type="RefSeq" id="WP_349232592.1">
    <property type="nucleotide sequence ID" value="NZ_JBBMFK010000036.1"/>
</dbReference>
<evidence type="ECO:0000259" key="3">
    <source>
        <dbReference type="PROSITE" id="PS51332"/>
    </source>
</evidence>
<dbReference type="PROSITE" id="PS51332">
    <property type="entry name" value="B12_BINDING"/>
    <property type="match status" value="1"/>
</dbReference>